<dbReference type="Pfam" id="PF03944">
    <property type="entry name" value="Endotoxin_C"/>
    <property type="match status" value="1"/>
</dbReference>
<dbReference type="GO" id="GO:0090729">
    <property type="term" value="F:toxin activity"/>
    <property type="evidence" value="ECO:0007669"/>
    <property type="project" value="UniProtKB-KW"/>
</dbReference>
<dbReference type="Gene3D" id="1.20.190.10">
    <property type="entry name" value="Pesticidal crystal protein, N-terminal domain"/>
    <property type="match status" value="1"/>
</dbReference>
<gene>
    <name evidence="10" type="ORF">CN980_30155</name>
</gene>
<dbReference type="GO" id="GO:0001907">
    <property type="term" value="P:symbiont-mediated killing of host cell"/>
    <property type="evidence" value="ECO:0007669"/>
    <property type="project" value="InterPro"/>
</dbReference>
<keyword evidence="2" id="KW-0800">Toxin</keyword>
<evidence type="ECO:0000256" key="1">
    <source>
        <dbReference type="ARBA" id="ARBA00007819"/>
    </source>
</evidence>
<evidence type="ECO:0000256" key="2">
    <source>
        <dbReference type="ARBA" id="ARBA00022656"/>
    </source>
</evidence>
<feature type="non-terminal residue" evidence="10">
    <location>
        <position position="680"/>
    </location>
</feature>
<protein>
    <recommendedName>
        <fullName evidence="5">Crystaline entomocidal protoxin</fullName>
    </recommendedName>
</protein>
<feature type="domain" description="Pesticidal crystal protein" evidence="7">
    <location>
        <begin position="305"/>
        <end position="525"/>
    </location>
</feature>
<reference evidence="10 11" key="1">
    <citation type="submission" date="2017-09" db="EMBL/GenBank/DDBJ databases">
        <title>Large-scale bioinformatics analysis of Bacillus genomes uncovers conserved roles of natural products in bacterial physiology.</title>
        <authorList>
            <consortium name="Agbiome Team Llc"/>
            <person name="Bleich R.M."/>
            <person name="Grubbs K.J."/>
            <person name="Santa Maria K.C."/>
            <person name="Allen S.E."/>
            <person name="Farag S."/>
            <person name="Shank E.A."/>
            <person name="Bowers A."/>
        </authorList>
    </citation>
    <scope>NUCLEOTIDE SEQUENCE [LARGE SCALE GENOMIC DNA]</scope>
    <source>
        <strain evidence="10 11">AFS049141</strain>
    </source>
</reference>
<evidence type="ECO:0000256" key="6">
    <source>
        <dbReference type="SAM" id="Phobius"/>
    </source>
</evidence>
<keyword evidence="6" id="KW-1133">Transmembrane helix</keyword>
<feature type="domain" description="Pesticidal crystal protein" evidence="9">
    <location>
        <begin position="142"/>
        <end position="297"/>
    </location>
</feature>
<dbReference type="Gene3D" id="2.100.10.10">
    <property type="entry name" value="Pesticidal crystal protein, central domain"/>
    <property type="match status" value="1"/>
</dbReference>
<feature type="domain" description="Pesticidal crystal protein" evidence="8">
    <location>
        <begin position="535"/>
        <end position="679"/>
    </location>
</feature>
<dbReference type="InterPro" id="IPR036716">
    <property type="entry name" value="Pest_crys_N_sf"/>
</dbReference>
<proteinExistence type="inferred from homology"/>
<comment type="caution">
    <text evidence="10">The sequence shown here is derived from an EMBL/GenBank/DDBJ whole genome shotgun (WGS) entry which is preliminary data.</text>
</comment>
<evidence type="ECO:0000256" key="4">
    <source>
        <dbReference type="ARBA" id="ARBA00023026"/>
    </source>
</evidence>
<dbReference type="SUPFAM" id="SSF49785">
    <property type="entry name" value="Galactose-binding domain-like"/>
    <property type="match status" value="1"/>
</dbReference>
<organism evidence="10 11">
    <name type="scientific">Bacillus cereus</name>
    <dbReference type="NCBI Taxonomy" id="1396"/>
    <lineage>
        <taxon>Bacteria</taxon>
        <taxon>Bacillati</taxon>
        <taxon>Bacillota</taxon>
        <taxon>Bacilli</taxon>
        <taxon>Bacillales</taxon>
        <taxon>Bacillaceae</taxon>
        <taxon>Bacillus</taxon>
        <taxon>Bacillus cereus group</taxon>
    </lineage>
</organism>
<dbReference type="GO" id="GO:0030435">
    <property type="term" value="P:sporulation resulting in formation of a cellular spore"/>
    <property type="evidence" value="ECO:0007669"/>
    <property type="project" value="UniProtKB-KW"/>
</dbReference>
<dbReference type="InterPro" id="IPR005639">
    <property type="entry name" value="Pest_crys_dom_I"/>
</dbReference>
<dbReference type="InterPro" id="IPR005638">
    <property type="entry name" value="Pest_crys_dom-III"/>
</dbReference>
<dbReference type="CDD" id="cd04085">
    <property type="entry name" value="delta_endotoxin_C"/>
    <property type="match status" value="1"/>
</dbReference>
<evidence type="ECO:0000313" key="11">
    <source>
        <dbReference type="Proteomes" id="UP000223834"/>
    </source>
</evidence>
<feature type="transmembrane region" description="Helical" evidence="6">
    <location>
        <begin position="65"/>
        <end position="98"/>
    </location>
</feature>
<dbReference type="RefSeq" id="WP_142343457.1">
    <property type="nucleotide sequence ID" value="NZ_NUIQ01000360.1"/>
</dbReference>
<sequence length="680" mass="75945">MNINDNKDEFEILGNGSMVYQPRYPLAQAPGSEFQGMNYKDWMNRCANGELGELFVDSDAVRNGIVAGLGVTSFVLSIGFPVAAAAVGIISVLLPLLWPDQAGPPGTTEAQFTWDQWITAGEELAAQTVATSVKDRAIDTTRILQSRMRDYQQAICNLQTDPDNEEYKADVRREFNDAEDQAKDAVIQFGNLNYAIPLLADYAEAANLHLLLLRDVIKFGESWGFSALQVQQYYSNTGVGNPGMKQLLATYTDHCVRYYKEGLEKRYATGNWNAFNDYRRNMTIMVMDIVSLWPTYDSRVYTLPTKSQLTRTVYTPFVLSYPTPNLPLISEIESQVVVPPSLFSWLFLIESYTEKTAQDKECLTGQRQAFAYTTGRDLFQEFKGNLNGTYRGQLVAEPGLGQYVWAIELYGSGYLWDGYPYLQNLGFFNFKLTNSEDQKIHVSPGDIVDGTTAILGLPCKPNNNDCDPCNPCNTLPINLSNPCNDISLYSHRFSYLGTYPAPPVNNWSPTNIGNFSFGWTHISADYENQINAEKITQIPAVKADGMGSTVKIIKGDGSTGGDLVQLGQGPPHATFLKIPMGGIAQKGYQLRIRYALSAREDRQLVVERLVGNRDDMVRDYYASTWMTPTYSGDPLQVNYDSFGYATFESLLPPTPYSNWELIFAGHTALIDKIEFIPIEG</sequence>
<dbReference type="PANTHER" id="PTHR37003">
    <property type="entry name" value="ENDOTOXIN_N DOMAIN-CONTAINING PROTEIN-RELATED"/>
    <property type="match status" value="1"/>
</dbReference>
<dbReference type="Pfam" id="PF00555">
    <property type="entry name" value="Endotoxin_M"/>
    <property type="match status" value="1"/>
</dbReference>
<dbReference type="Gene3D" id="2.60.120.260">
    <property type="entry name" value="Galactose-binding domain-like"/>
    <property type="match status" value="1"/>
</dbReference>
<evidence type="ECO:0000259" key="9">
    <source>
        <dbReference type="Pfam" id="PF03945"/>
    </source>
</evidence>
<dbReference type="AlphaFoldDB" id="A0A9X7C5D3"/>
<dbReference type="PANTHER" id="PTHR37003:SF2">
    <property type="entry name" value="PESTICIDAL CRYSTAL PROTEIN N-TERMINAL DOMAIN-CONTAINING PROTEIN"/>
    <property type="match status" value="1"/>
</dbReference>
<keyword evidence="6" id="KW-0472">Membrane</keyword>
<keyword evidence="6" id="KW-0812">Transmembrane</keyword>
<dbReference type="Proteomes" id="UP000223834">
    <property type="component" value="Unassembled WGS sequence"/>
</dbReference>
<accession>A0A9X7C5D3</accession>
<evidence type="ECO:0000256" key="3">
    <source>
        <dbReference type="ARBA" id="ARBA00022969"/>
    </source>
</evidence>
<evidence type="ECO:0000313" key="10">
    <source>
        <dbReference type="EMBL" id="PGO60311.1"/>
    </source>
</evidence>
<evidence type="ECO:0000259" key="8">
    <source>
        <dbReference type="Pfam" id="PF03944"/>
    </source>
</evidence>
<dbReference type="EMBL" id="NUIQ01000360">
    <property type="protein sequence ID" value="PGO60311.1"/>
    <property type="molecule type" value="Genomic_DNA"/>
</dbReference>
<dbReference type="Pfam" id="PF03945">
    <property type="entry name" value="Endotoxin_N"/>
    <property type="match status" value="1"/>
</dbReference>
<dbReference type="GO" id="GO:0005102">
    <property type="term" value="F:signaling receptor binding"/>
    <property type="evidence" value="ECO:0007669"/>
    <property type="project" value="InterPro"/>
</dbReference>
<keyword evidence="3" id="KW-0749">Sporulation</keyword>
<dbReference type="InterPro" id="IPR036399">
    <property type="entry name" value="Pest_cryst_cen_dom_sf"/>
</dbReference>
<dbReference type="SUPFAM" id="SSF56849">
    <property type="entry name" value="delta-Endotoxin (insectocide), N-terminal domain"/>
    <property type="match status" value="1"/>
</dbReference>
<evidence type="ECO:0000259" key="7">
    <source>
        <dbReference type="Pfam" id="PF00555"/>
    </source>
</evidence>
<dbReference type="SUPFAM" id="SSF51096">
    <property type="entry name" value="delta-Endotoxin (insectocide), middle domain"/>
    <property type="match status" value="1"/>
</dbReference>
<comment type="similarity">
    <text evidence="1">Belongs to the delta endotoxin family.</text>
</comment>
<dbReference type="InterPro" id="IPR038979">
    <property type="entry name" value="Pest_crys"/>
</dbReference>
<evidence type="ECO:0000256" key="5">
    <source>
        <dbReference type="ARBA" id="ARBA00029653"/>
    </source>
</evidence>
<dbReference type="InterPro" id="IPR008979">
    <property type="entry name" value="Galactose-bd-like_sf"/>
</dbReference>
<name>A0A9X7C5D3_BACCE</name>
<dbReference type="InterPro" id="IPR001178">
    <property type="entry name" value="Pest_cryst_dom_II"/>
</dbReference>
<keyword evidence="4" id="KW-0843">Virulence</keyword>